<gene>
    <name evidence="1" type="ORF">CEPIT_LOCUS25806</name>
</gene>
<protein>
    <submittedName>
        <fullName evidence="1">Uncharacterized protein</fullName>
    </submittedName>
</protein>
<organism evidence="1 2">
    <name type="scientific">Cuscuta epithymum</name>
    <dbReference type="NCBI Taxonomy" id="186058"/>
    <lineage>
        <taxon>Eukaryota</taxon>
        <taxon>Viridiplantae</taxon>
        <taxon>Streptophyta</taxon>
        <taxon>Embryophyta</taxon>
        <taxon>Tracheophyta</taxon>
        <taxon>Spermatophyta</taxon>
        <taxon>Magnoliopsida</taxon>
        <taxon>eudicotyledons</taxon>
        <taxon>Gunneridae</taxon>
        <taxon>Pentapetalae</taxon>
        <taxon>asterids</taxon>
        <taxon>lamiids</taxon>
        <taxon>Solanales</taxon>
        <taxon>Convolvulaceae</taxon>
        <taxon>Cuscuteae</taxon>
        <taxon>Cuscuta</taxon>
        <taxon>Cuscuta subgen. Cuscuta</taxon>
    </lineage>
</organism>
<name>A0AAV0EK18_9ASTE</name>
<sequence>MIISKIVRIVSGLQIEPRSGYDCWVQGYWSQVLCIRHVFSRIHTHGMCQTLLNQKRVSGAQEDHELELEDNWGPPARGDLGCDLFNLKIVELIGLADANLGGEPLLTLPRVILERATTL</sequence>
<comment type="caution">
    <text evidence="1">The sequence shown here is derived from an EMBL/GenBank/DDBJ whole genome shotgun (WGS) entry which is preliminary data.</text>
</comment>
<reference evidence="1" key="1">
    <citation type="submission" date="2022-07" db="EMBL/GenBank/DDBJ databases">
        <authorList>
            <person name="Macas J."/>
            <person name="Novak P."/>
            <person name="Neumann P."/>
        </authorList>
    </citation>
    <scope>NUCLEOTIDE SEQUENCE</scope>
</reference>
<proteinExistence type="predicted"/>
<evidence type="ECO:0000313" key="1">
    <source>
        <dbReference type="EMBL" id="CAH9124207.1"/>
    </source>
</evidence>
<dbReference type="EMBL" id="CAMAPF010000933">
    <property type="protein sequence ID" value="CAH9124207.1"/>
    <property type="molecule type" value="Genomic_DNA"/>
</dbReference>
<accession>A0AAV0EK18</accession>
<dbReference type="AlphaFoldDB" id="A0AAV0EK18"/>
<keyword evidence="2" id="KW-1185">Reference proteome</keyword>
<evidence type="ECO:0000313" key="2">
    <source>
        <dbReference type="Proteomes" id="UP001152523"/>
    </source>
</evidence>
<dbReference type="Proteomes" id="UP001152523">
    <property type="component" value="Unassembled WGS sequence"/>
</dbReference>